<sequence length="115" mass="12750">MFLYDAGFLEKKPNALDITRKNWSSTSRNLILEELEVQPENSIIATAKPIPAISTFQSLPGVTLADNAGFDALFEEMVTSIPINREQPLFAQNLGFYTGNLDKDFLEALQQPSDG</sequence>
<dbReference type="STRING" id="229535.A0A0M8P1R6"/>
<name>A0A0M8P1R6_9EURO</name>
<accession>A0A0M8P1R6</accession>
<evidence type="ECO:0000313" key="1">
    <source>
        <dbReference type="EMBL" id="KOS38650.1"/>
    </source>
</evidence>
<protein>
    <submittedName>
        <fullName evidence="1">Uncharacterized protein</fullName>
    </submittedName>
</protein>
<comment type="caution">
    <text evidence="1">The sequence shown here is derived from an EMBL/GenBank/DDBJ whole genome shotgun (WGS) entry which is preliminary data.</text>
</comment>
<organism evidence="1 2">
    <name type="scientific">Penicillium nordicum</name>
    <dbReference type="NCBI Taxonomy" id="229535"/>
    <lineage>
        <taxon>Eukaryota</taxon>
        <taxon>Fungi</taxon>
        <taxon>Dikarya</taxon>
        <taxon>Ascomycota</taxon>
        <taxon>Pezizomycotina</taxon>
        <taxon>Eurotiomycetes</taxon>
        <taxon>Eurotiomycetidae</taxon>
        <taxon>Eurotiales</taxon>
        <taxon>Aspergillaceae</taxon>
        <taxon>Penicillium</taxon>
    </lineage>
</organism>
<dbReference type="OrthoDB" id="2534600at2759"/>
<dbReference type="Proteomes" id="UP000037696">
    <property type="component" value="Unassembled WGS sequence"/>
</dbReference>
<evidence type="ECO:0000313" key="2">
    <source>
        <dbReference type="Proteomes" id="UP000037696"/>
    </source>
</evidence>
<dbReference type="AlphaFoldDB" id="A0A0M8P1R6"/>
<proteinExistence type="predicted"/>
<keyword evidence="2" id="KW-1185">Reference proteome</keyword>
<reference evidence="1 2" key="1">
    <citation type="submission" date="2015-08" db="EMBL/GenBank/DDBJ databases">
        <title>Genome sequencing of Penicillium nordicum.</title>
        <authorList>
            <person name="Nguyen H.D."/>
            <person name="Seifert K.A."/>
        </authorList>
    </citation>
    <scope>NUCLEOTIDE SEQUENCE [LARGE SCALE GENOMIC DNA]</scope>
    <source>
        <strain evidence="1 2">DAOMC 185683</strain>
    </source>
</reference>
<gene>
    <name evidence="1" type="ORF">ACN38_g10515</name>
</gene>
<dbReference type="EMBL" id="LHQQ01000241">
    <property type="protein sequence ID" value="KOS38650.1"/>
    <property type="molecule type" value="Genomic_DNA"/>
</dbReference>